<keyword evidence="3" id="KW-1185">Reference proteome</keyword>
<protein>
    <submittedName>
        <fullName evidence="2">Glycerophosphodiester phosphodiesterase domain-containing protein 5</fullName>
    </submittedName>
</protein>
<evidence type="ECO:0000313" key="2">
    <source>
        <dbReference type="EMBL" id="KAB1272398.1"/>
    </source>
</evidence>
<feature type="region of interest" description="Disordered" evidence="1">
    <location>
        <begin position="717"/>
        <end position="769"/>
    </location>
</feature>
<sequence>MGGWQGTASDSKRDRDLLQGSEQRLTHSDLDYNDTCCVGATLSPFPCLTGLCFLLQDQAAGTSMVRHQPLQYYEPQLCLSCLTGIYGCRWKRYQRSHDDTTPVSCAGMGTKDPGSPRLCHSAVWLRTGHRPFWVSASPSVKWACGNFRIYLTWWARKGWAALGREGSPHGEQKFSASWQIRTRQEARGEGEEVGQAILEPGSWQAQSPELLACQGWQQVLSQIKKASFSVRLLRPDPQPHFRPWGAISQSQPPNSASPQTGQSQRPSIAGLSRWGGWGSLSACLHSSASAGRDSARLSQEPGVMTPKGEKHVPPGACPGLQSRPPPRTALPSNVDLESPQQWCRPSDQESCWVDGVRHNMNLRQVIPDCHASASSHLREAAGPPCVRKAGARRQLAPGCLSSCHCHHFTWVTEARDVCNQAEVTQPVRGRAEIWHCVVLRKGGEGWLRSQQTALGCRSRHWRKVDLPGTSHLMVGPGPASHRLWSQEVTGLGCGQRQAQGRFCAGAGSANAKAQGARYGVMAGGCEPQGSLAGRGERVCSTSEAELTSGNPSLPAEEVSPPPSSRFLPTSWVPASACPPSLPISLLSFLSPDRDGGLGFWPDTVKGTAVWGLKHRLGSERRAPRAWQVERRHPHIPLLLVNRPLLGIAFPQDLFGEQVHFESGCVSRRRKEGQGGGLGKLPDAKREQWARSIWDKIGSEWLDASLVKIWPCGPGVAPGEGRGRAGSLGRSPLLSPDWPPSFLGEMTSSPVPQHEGSGGAWQQEAGSLDS</sequence>
<reference evidence="2 3" key="1">
    <citation type="journal article" date="2019" name="Mol. Ecol. Resour.">
        <title>Improving Illumina assemblies with Hi-C and long reads: an example with the North African dromedary.</title>
        <authorList>
            <person name="Elbers J.P."/>
            <person name="Rogers M.F."/>
            <person name="Perelman P.L."/>
            <person name="Proskuryakova A.A."/>
            <person name="Serdyukova N.A."/>
            <person name="Johnson W.E."/>
            <person name="Horin P."/>
            <person name="Corander J."/>
            <person name="Murphy D."/>
            <person name="Burger P.A."/>
        </authorList>
    </citation>
    <scope>NUCLEOTIDE SEQUENCE [LARGE SCALE GENOMIC DNA]</scope>
    <source>
        <strain evidence="2">Drom800</strain>
        <tissue evidence="2">Blood</tissue>
    </source>
</reference>
<organism evidence="2 3">
    <name type="scientific">Camelus dromedarius</name>
    <name type="common">Dromedary</name>
    <name type="synonym">Arabian camel</name>
    <dbReference type="NCBI Taxonomy" id="9838"/>
    <lineage>
        <taxon>Eukaryota</taxon>
        <taxon>Metazoa</taxon>
        <taxon>Chordata</taxon>
        <taxon>Craniata</taxon>
        <taxon>Vertebrata</taxon>
        <taxon>Euteleostomi</taxon>
        <taxon>Mammalia</taxon>
        <taxon>Eutheria</taxon>
        <taxon>Laurasiatheria</taxon>
        <taxon>Artiodactyla</taxon>
        <taxon>Tylopoda</taxon>
        <taxon>Camelidae</taxon>
        <taxon>Camelus</taxon>
    </lineage>
</organism>
<evidence type="ECO:0000256" key="1">
    <source>
        <dbReference type="SAM" id="MobiDB-lite"/>
    </source>
</evidence>
<comment type="caution">
    <text evidence="2">The sequence shown here is derived from an EMBL/GenBank/DDBJ whole genome shotgun (WGS) entry which is preliminary data.</text>
</comment>
<feature type="region of interest" description="Disordered" evidence="1">
    <location>
        <begin position="540"/>
        <end position="561"/>
    </location>
</feature>
<proteinExistence type="predicted"/>
<feature type="compositionally biased region" description="Polar residues" evidence="1">
    <location>
        <begin position="540"/>
        <end position="551"/>
    </location>
</feature>
<feature type="region of interest" description="Disordered" evidence="1">
    <location>
        <begin position="239"/>
        <end position="271"/>
    </location>
</feature>
<gene>
    <name evidence="2" type="ORF">Cadr_000015258</name>
</gene>
<evidence type="ECO:0000313" key="3">
    <source>
        <dbReference type="Proteomes" id="UP000299084"/>
    </source>
</evidence>
<name>A0A5N4DML6_CAMDR</name>
<dbReference type="Proteomes" id="UP000299084">
    <property type="component" value="Unassembled WGS sequence"/>
</dbReference>
<dbReference type="AlphaFoldDB" id="A0A5N4DML6"/>
<dbReference type="EMBL" id="JWIN03000010">
    <property type="protein sequence ID" value="KAB1272398.1"/>
    <property type="molecule type" value="Genomic_DNA"/>
</dbReference>
<feature type="region of interest" description="Disordered" evidence="1">
    <location>
        <begin position="291"/>
        <end position="329"/>
    </location>
</feature>
<feature type="compositionally biased region" description="Low complexity" evidence="1">
    <location>
        <begin position="248"/>
        <end position="259"/>
    </location>
</feature>
<accession>A0A5N4DML6</accession>